<accession>A0A8S1PIX4</accession>
<proteinExistence type="predicted"/>
<sequence length="180" mass="21254">MWRCFMIIILLTISQNCSIQKFKYCQKQIKLKALIRGNYKNVIRFDEGPLLASRKQNLFLGVGRLIGILFRNEIYEIYSNYRGTYCQIGQSIVIELIQVFELNTLLIMLRNGDIRTYDFIIYASDSNKETVIFDSVIYYIEVAKIKFPNQLVKYFRIFNRNGNSEAPFLHIIKAEAYFQL</sequence>
<keyword evidence="3" id="KW-1185">Reference proteome</keyword>
<feature type="signal peptide" evidence="1">
    <location>
        <begin position="1"/>
        <end position="19"/>
    </location>
</feature>
<dbReference type="EMBL" id="CAJJDN010000077">
    <property type="protein sequence ID" value="CAD8102368.1"/>
    <property type="molecule type" value="Genomic_DNA"/>
</dbReference>
<reference evidence="2" key="1">
    <citation type="submission" date="2021-01" db="EMBL/GenBank/DDBJ databases">
        <authorList>
            <consortium name="Genoscope - CEA"/>
            <person name="William W."/>
        </authorList>
    </citation>
    <scope>NUCLEOTIDE SEQUENCE</scope>
</reference>
<name>A0A8S1PIX4_9CILI</name>
<keyword evidence="1" id="KW-0732">Signal</keyword>
<comment type="caution">
    <text evidence="2">The sequence shown here is derived from an EMBL/GenBank/DDBJ whole genome shotgun (WGS) entry which is preliminary data.</text>
</comment>
<protein>
    <submittedName>
        <fullName evidence="2">Uncharacterized protein</fullName>
    </submittedName>
</protein>
<dbReference type="Proteomes" id="UP000692954">
    <property type="component" value="Unassembled WGS sequence"/>
</dbReference>
<evidence type="ECO:0000256" key="1">
    <source>
        <dbReference type="SAM" id="SignalP"/>
    </source>
</evidence>
<dbReference type="AlphaFoldDB" id="A0A8S1PIX4"/>
<evidence type="ECO:0000313" key="2">
    <source>
        <dbReference type="EMBL" id="CAD8102368.1"/>
    </source>
</evidence>
<dbReference type="OrthoDB" id="316233at2759"/>
<organism evidence="2 3">
    <name type="scientific">Paramecium sonneborni</name>
    <dbReference type="NCBI Taxonomy" id="65129"/>
    <lineage>
        <taxon>Eukaryota</taxon>
        <taxon>Sar</taxon>
        <taxon>Alveolata</taxon>
        <taxon>Ciliophora</taxon>
        <taxon>Intramacronucleata</taxon>
        <taxon>Oligohymenophorea</taxon>
        <taxon>Peniculida</taxon>
        <taxon>Parameciidae</taxon>
        <taxon>Paramecium</taxon>
    </lineage>
</organism>
<evidence type="ECO:0000313" key="3">
    <source>
        <dbReference type="Proteomes" id="UP000692954"/>
    </source>
</evidence>
<feature type="chain" id="PRO_5035776060" evidence="1">
    <location>
        <begin position="20"/>
        <end position="180"/>
    </location>
</feature>
<gene>
    <name evidence="2" type="ORF">PSON_ATCC_30995.1.T0770226</name>
</gene>